<name>A0A2B4R5U9_STYPI</name>
<keyword evidence="3" id="KW-1185">Reference proteome</keyword>
<proteinExistence type="predicted"/>
<sequence>MEKSCLVVYYTLLVLSGTIHLKNVARLTDESQASKTVRVKQSPTTTSTNHSEQHSGVDDFYYDTVKPKITRKGFCPMPQNSVSGKEGGSEGLQSAKENSEYAMLDVGRMEAEETTLTRPEHSAPATPGGSFYLPPSGDSSTAEEIFFDSAPATTKRETKSKITDPLNNYLRTRDISPIRSRLQRPWEEASARIRRYHLRKAGQGPSTLLQDIAPSDSGSVFKEVYSFGVIQRALQCNGEEATSSSVDETMMSALAECYRTAKSWETRWQILSTMADKNQLRHWLPDLS</sequence>
<feature type="compositionally biased region" description="Polar residues" evidence="1">
    <location>
        <begin position="31"/>
        <end position="50"/>
    </location>
</feature>
<evidence type="ECO:0000313" key="2">
    <source>
        <dbReference type="EMBL" id="PFX13724.1"/>
    </source>
</evidence>
<protein>
    <submittedName>
        <fullName evidence="2">Uncharacterized protein</fullName>
    </submittedName>
</protein>
<evidence type="ECO:0000256" key="1">
    <source>
        <dbReference type="SAM" id="MobiDB-lite"/>
    </source>
</evidence>
<dbReference type="Proteomes" id="UP000225706">
    <property type="component" value="Unassembled WGS sequence"/>
</dbReference>
<accession>A0A2B4R5U9</accession>
<reference evidence="3" key="1">
    <citation type="journal article" date="2017" name="bioRxiv">
        <title>Comparative analysis of the genomes of Stylophora pistillata and Acropora digitifera provides evidence for extensive differences between species of corals.</title>
        <authorList>
            <person name="Voolstra C.R."/>
            <person name="Li Y."/>
            <person name="Liew Y.J."/>
            <person name="Baumgarten S."/>
            <person name="Zoccola D."/>
            <person name="Flot J.-F."/>
            <person name="Tambutte S."/>
            <person name="Allemand D."/>
            <person name="Aranda M."/>
        </authorList>
    </citation>
    <scope>NUCLEOTIDE SEQUENCE [LARGE SCALE GENOMIC DNA]</scope>
</reference>
<evidence type="ECO:0000313" key="3">
    <source>
        <dbReference type="Proteomes" id="UP000225706"/>
    </source>
</evidence>
<dbReference type="EMBL" id="LSMT01000909">
    <property type="protein sequence ID" value="PFX13724.1"/>
    <property type="molecule type" value="Genomic_DNA"/>
</dbReference>
<feature type="region of interest" description="Disordered" evidence="1">
    <location>
        <begin position="31"/>
        <end position="59"/>
    </location>
</feature>
<feature type="region of interest" description="Disordered" evidence="1">
    <location>
        <begin position="73"/>
        <end position="93"/>
    </location>
</feature>
<comment type="caution">
    <text evidence="2">The sequence shown here is derived from an EMBL/GenBank/DDBJ whole genome shotgun (WGS) entry which is preliminary data.</text>
</comment>
<gene>
    <name evidence="2" type="ORF">AWC38_SpisGene22166</name>
</gene>
<organism evidence="2 3">
    <name type="scientific">Stylophora pistillata</name>
    <name type="common">Smooth cauliflower coral</name>
    <dbReference type="NCBI Taxonomy" id="50429"/>
    <lineage>
        <taxon>Eukaryota</taxon>
        <taxon>Metazoa</taxon>
        <taxon>Cnidaria</taxon>
        <taxon>Anthozoa</taxon>
        <taxon>Hexacorallia</taxon>
        <taxon>Scleractinia</taxon>
        <taxon>Astrocoeniina</taxon>
        <taxon>Pocilloporidae</taxon>
        <taxon>Stylophora</taxon>
    </lineage>
</organism>
<feature type="region of interest" description="Disordered" evidence="1">
    <location>
        <begin position="111"/>
        <end position="139"/>
    </location>
</feature>
<dbReference type="AlphaFoldDB" id="A0A2B4R5U9"/>